<name>M8AAN7_TRIUA</name>
<dbReference type="InterPro" id="IPR036047">
    <property type="entry name" value="F-box-like_dom_sf"/>
</dbReference>
<reference evidence="1" key="1">
    <citation type="journal article" date="2013" name="Nature">
        <title>Draft genome of the wheat A-genome progenitor Triticum urartu.</title>
        <authorList>
            <person name="Ling H.Q."/>
            <person name="Zhao S."/>
            <person name="Liu D."/>
            <person name="Wang J."/>
            <person name="Sun H."/>
            <person name="Zhang C."/>
            <person name="Fan H."/>
            <person name="Li D."/>
            <person name="Dong L."/>
            <person name="Tao Y."/>
            <person name="Gao C."/>
            <person name="Wu H."/>
            <person name="Li Y."/>
            <person name="Cui Y."/>
            <person name="Guo X."/>
            <person name="Zheng S."/>
            <person name="Wang B."/>
            <person name="Yu K."/>
            <person name="Liang Q."/>
            <person name="Yang W."/>
            <person name="Lou X."/>
            <person name="Chen J."/>
            <person name="Feng M."/>
            <person name="Jian J."/>
            <person name="Zhang X."/>
            <person name="Luo G."/>
            <person name="Jiang Y."/>
            <person name="Liu J."/>
            <person name="Wang Z."/>
            <person name="Sha Y."/>
            <person name="Zhang B."/>
            <person name="Wu H."/>
            <person name="Tang D."/>
            <person name="Shen Q."/>
            <person name="Xue P."/>
            <person name="Zou S."/>
            <person name="Wang X."/>
            <person name="Liu X."/>
            <person name="Wang F."/>
            <person name="Yang Y."/>
            <person name="An X."/>
            <person name="Dong Z."/>
            <person name="Zhang K."/>
            <person name="Zhang X."/>
            <person name="Luo M.C."/>
            <person name="Dvorak J."/>
            <person name="Tong Y."/>
            <person name="Wang J."/>
            <person name="Yang H."/>
            <person name="Li Z."/>
            <person name="Wang D."/>
            <person name="Zhang A."/>
            <person name="Wang J."/>
        </authorList>
    </citation>
    <scope>NUCLEOTIDE SEQUENCE</scope>
</reference>
<dbReference type="PANTHER" id="PTHR32133:SF301">
    <property type="entry name" value="F-BOX DOMAIN-CONTAINING PROTEIN"/>
    <property type="match status" value="1"/>
</dbReference>
<organism evidence="1">
    <name type="scientific">Triticum urartu</name>
    <name type="common">Red wild einkorn</name>
    <name type="synonym">Crithodium urartu</name>
    <dbReference type="NCBI Taxonomy" id="4572"/>
    <lineage>
        <taxon>Eukaryota</taxon>
        <taxon>Viridiplantae</taxon>
        <taxon>Streptophyta</taxon>
        <taxon>Embryophyta</taxon>
        <taxon>Tracheophyta</taxon>
        <taxon>Spermatophyta</taxon>
        <taxon>Magnoliopsida</taxon>
        <taxon>Liliopsida</taxon>
        <taxon>Poales</taxon>
        <taxon>Poaceae</taxon>
        <taxon>BOP clade</taxon>
        <taxon>Pooideae</taxon>
        <taxon>Triticodae</taxon>
        <taxon>Triticeae</taxon>
        <taxon>Triticinae</taxon>
        <taxon>Triticum</taxon>
    </lineage>
</organism>
<dbReference type="InterPro" id="IPR001810">
    <property type="entry name" value="F-box_dom"/>
</dbReference>
<proteinExistence type="predicted"/>
<dbReference type="AlphaFoldDB" id="M8AAN7"/>
<accession>M8AAN7</accession>
<sequence length="476" mass="53163">MPAAPPPTLPEELVEEILLRIPPDEPAGLLRAFLVCKSWSQAVSHRGFRRRLHDSHQAPPVLGFLHDWDDEDIPDFISATVSPFSLAVPDSWLWQAVDCRHGRALFLSDDPYAEELLVWEPITGSQQRVPVPVMSDIGRTTAAVFCAADGCDHCNCHGGPFCVVFVFSVDSEDPDDGEYDTAACVYSSETGAWGELTLMHGEFYMHFTYYSSVLVGESLLYFMTDGGLILEYDMAMHGLTWFKAPYSCYSKGIPSYILMPAEDGGLGLVEELDPHLKLWSREMTDARWIPSRIINLGSLSLNGAQMGATCPVHVLGFAEGANVIVVTTATGLFRVQIQSEEITRVCDDHGYGNLIPVVGFYTPMPRAMNTPIWTLTSQKYYMLLSSAQSRNGQSIQVVLQLNSNVYVSEQQPVAVVVISHVGKRERKQRRPCFESWTFRVQVQISTFTLGCELFCTQKSSNEKRKTRKMTNKEKHG</sequence>
<dbReference type="OMA" id="CELFCTQ"/>
<dbReference type="SMART" id="SM00256">
    <property type="entry name" value="FBOX"/>
    <property type="match status" value="1"/>
</dbReference>
<gene>
    <name evidence="1" type="ORF">TRIUR3_21170</name>
</gene>
<dbReference type="eggNOG" id="ENOG502SKDB">
    <property type="taxonomic scope" value="Eukaryota"/>
</dbReference>
<dbReference type="SUPFAM" id="SSF81383">
    <property type="entry name" value="F-box domain"/>
    <property type="match status" value="1"/>
</dbReference>
<protein>
    <submittedName>
        <fullName evidence="1">Uncharacterized protein</fullName>
    </submittedName>
</protein>
<dbReference type="EMBL" id="KD143582">
    <property type="protein sequence ID" value="EMS57549.1"/>
    <property type="molecule type" value="Genomic_DNA"/>
</dbReference>
<dbReference type="PANTHER" id="PTHR32133">
    <property type="entry name" value="OS07G0120400 PROTEIN"/>
    <property type="match status" value="1"/>
</dbReference>
<evidence type="ECO:0000313" key="1">
    <source>
        <dbReference type="EMBL" id="EMS57549.1"/>
    </source>
</evidence>
<dbReference type="Pfam" id="PF00646">
    <property type="entry name" value="F-box"/>
    <property type="match status" value="1"/>
</dbReference>